<proteinExistence type="predicted"/>
<dbReference type="EMBL" id="BMXI01000011">
    <property type="protein sequence ID" value="GHC57805.1"/>
    <property type="molecule type" value="Genomic_DNA"/>
</dbReference>
<reference evidence="1" key="2">
    <citation type="submission" date="2020-09" db="EMBL/GenBank/DDBJ databases">
        <authorList>
            <person name="Sun Q."/>
            <person name="Kim S."/>
        </authorList>
    </citation>
    <scope>NUCLEOTIDE SEQUENCE</scope>
    <source>
        <strain evidence="1">KCTC 12988</strain>
    </source>
</reference>
<protein>
    <recommendedName>
        <fullName evidence="3">PEP-CTERM protein-sorting domain-containing protein</fullName>
    </recommendedName>
</protein>
<dbReference type="Proteomes" id="UP000644507">
    <property type="component" value="Unassembled WGS sequence"/>
</dbReference>
<dbReference type="NCBIfam" id="TIGR02595">
    <property type="entry name" value="PEP_CTERM"/>
    <property type="match status" value="1"/>
</dbReference>
<evidence type="ECO:0008006" key="3">
    <source>
        <dbReference type="Google" id="ProtNLM"/>
    </source>
</evidence>
<comment type="caution">
    <text evidence="1">The sequence shown here is derived from an EMBL/GenBank/DDBJ whole genome shotgun (WGS) entry which is preliminary data.</text>
</comment>
<evidence type="ECO:0000313" key="2">
    <source>
        <dbReference type="Proteomes" id="UP000644507"/>
    </source>
</evidence>
<accession>A0A918WLH2</accession>
<sequence>MNQFANSGIKVLFTHKTMRTKTTLFAIGLSSSITLSGQDQQVLLDTMDFADYQVSQLDFGDFANPDDNSFVDGSGFYGAGESGNPGSYFQLLHYHDIIREIEDNPVGESFNTEVQSFAVNNDVSYIPTVDGPLGDLTFSVDYRTTATEYFSMTFVIDNASQNTGRIYYVDDSQLIADGQWHTATFAGISDADTPHVSFSGADAIQFGFGIYSDAYVEYEPVELYFDFDNFQVTNVIPEPSTALLATLALGGLLGRRQRS</sequence>
<dbReference type="AlphaFoldDB" id="A0A918WLH2"/>
<reference evidence="1" key="1">
    <citation type="journal article" date="2014" name="Int. J. Syst. Evol. Microbiol.">
        <title>Complete genome sequence of Corynebacterium casei LMG S-19264T (=DSM 44701T), isolated from a smear-ripened cheese.</title>
        <authorList>
            <consortium name="US DOE Joint Genome Institute (JGI-PGF)"/>
            <person name="Walter F."/>
            <person name="Albersmeier A."/>
            <person name="Kalinowski J."/>
            <person name="Ruckert C."/>
        </authorList>
    </citation>
    <scope>NUCLEOTIDE SEQUENCE</scope>
    <source>
        <strain evidence="1">KCTC 12988</strain>
    </source>
</reference>
<dbReference type="InterPro" id="IPR013424">
    <property type="entry name" value="Ice-binding_C"/>
</dbReference>
<keyword evidence="2" id="KW-1185">Reference proteome</keyword>
<evidence type="ECO:0000313" key="1">
    <source>
        <dbReference type="EMBL" id="GHC57805.1"/>
    </source>
</evidence>
<gene>
    <name evidence="1" type="ORF">GCM10007100_25820</name>
</gene>
<name>A0A918WLH2_9BACT</name>
<organism evidence="1 2">
    <name type="scientific">Roseibacillus persicicus</name>
    <dbReference type="NCBI Taxonomy" id="454148"/>
    <lineage>
        <taxon>Bacteria</taxon>
        <taxon>Pseudomonadati</taxon>
        <taxon>Verrucomicrobiota</taxon>
        <taxon>Verrucomicrobiia</taxon>
        <taxon>Verrucomicrobiales</taxon>
        <taxon>Verrucomicrobiaceae</taxon>
        <taxon>Roseibacillus</taxon>
    </lineage>
</organism>